<dbReference type="RefSeq" id="WP_072372757.1">
    <property type="nucleotide sequence ID" value="NZ_FNXB01000007.1"/>
</dbReference>
<evidence type="ECO:0000256" key="4">
    <source>
        <dbReference type="ARBA" id="ARBA00022475"/>
    </source>
</evidence>
<dbReference type="GO" id="GO:0015562">
    <property type="term" value="F:efflux transmembrane transporter activity"/>
    <property type="evidence" value="ECO:0007669"/>
    <property type="project" value="InterPro"/>
</dbReference>
<feature type="transmembrane region" description="Helical" evidence="9">
    <location>
        <begin position="539"/>
        <end position="557"/>
    </location>
</feature>
<reference evidence="12" key="3">
    <citation type="submission" date="2016-10" db="EMBL/GenBank/DDBJ databases">
        <authorList>
            <person name="Wibberg D."/>
        </authorList>
    </citation>
    <scope>NUCLEOTIDE SEQUENCE [LARGE SCALE GENOMIC DNA]</scope>
</reference>
<dbReference type="Gene3D" id="3.30.70.1430">
    <property type="entry name" value="Multidrug efflux transporter AcrB pore domain"/>
    <property type="match status" value="2"/>
</dbReference>
<dbReference type="Gene3D" id="3.30.70.1440">
    <property type="entry name" value="Multidrug efflux transporter AcrB pore domain"/>
    <property type="match status" value="1"/>
</dbReference>
<keyword evidence="7 9" id="KW-1133">Transmembrane helix</keyword>
<feature type="transmembrane region" description="Helical" evidence="9">
    <location>
        <begin position="875"/>
        <end position="891"/>
    </location>
</feature>
<dbReference type="OrthoDB" id="9807350at2"/>
<keyword evidence="4" id="KW-1003">Cell membrane</keyword>
<dbReference type="Proteomes" id="UP000183063">
    <property type="component" value="Unassembled WGS sequence"/>
</dbReference>
<evidence type="ECO:0000313" key="10">
    <source>
        <dbReference type="EMBL" id="SEH63918.1"/>
    </source>
</evidence>
<feature type="transmembrane region" description="Helical" evidence="9">
    <location>
        <begin position="441"/>
        <end position="461"/>
    </location>
</feature>
<comment type="similarity">
    <text evidence="2 9">Belongs to the resistance-nodulation-cell division (RND) (TC 2.A.6) family.</text>
</comment>
<dbReference type="Pfam" id="PF00873">
    <property type="entry name" value="ACR_tran"/>
    <property type="match status" value="1"/>
</dbReference>
<dbReference type="PRINTS" id="PR00702">
    <property type="entry name" value="ACRIFLAVINRP"/>
</dbReference>
<keyword evidence="6 9" id="KW-0812">Transmembrane</keyword>
<evidence type="ECO:0000256" key="3">
    <source>
        <dbReference type="ARBA" id="ARBA00022448"/>
    </source>
</evidence>
<feature type="transmembrane region" description="Helical" evidence="9">
    <location>
        <begin position="370"/>
        <end position="392"/>
    </location>
</feature>
<evidence type="ECO:0000256" key="8">
    <source>
        <dbReference type="ARBA" id="ARBA00023136"/>
    </source>
</evidence>
<evidence type="ECO:0000256" key="6">
    <source>
        <dbReference type="ARBA" id="ARBA00022692"/>
    </source>
</evidence>
<evidence type="ECO:0000313" key="12">
    <source>
        <dbReference type="Proteomes" id="UP000183063"/>
    </source>
</evidence>
<dbReference type="GO" id="GO:0005886">
    <property type="term" value="C:plasma membrane"/>
    <property type="evidence" value="ECO:0007669"/>
    <property type="project" value="UniProtKB-SubCell"/>
</dbReference>
<feature type="transmembrane region" description="Helical" evidence="9">
    <location>
        <begin position="977"/>
        <end position="999"/>
    </location>
</feature>
<feature type="transmembrane region" description="Helical" evidence="9">
    <location>
        <begin position="398"/>
        <end position="420"/>
    </location>
</feature>
<dbReference type="GO" id="GO:0042910">
    <property type="term" value="F:xenobiotic transmembrane transporter activity"/>
    <property type="evidence" value="ECO:0007669"/>
    <property type="project" value="TreeGrafter"/>
</dbReference>
<dbReference type="InterPro" id="IPR004764">
    <property type="entry name" value="MdtF-like"/>
</dbReference>
<dbReference type="PANTHER" id="PTHR32063">
    <property type="match status" value="1"/>
</dbReference>
<reference evidence="11 13" key="2">
    <citation type="submission" date="2016-10" db="EMBL/GenBank/DDBJ databases">
        <authorList>
            <person name="Varghese N."/>
            <person name="Submissions S."/>
        </authorList>
    </citation>
    <scope>NUCLEOTIDE SEQUENCE [LARGE SCALE GENOMIC DNA]</scope>
    <source>
        <strain evidence="11 13">CGMCC 1.7071</strain>
    </source>
</reference>
<dbReference type="PANTHER" id="PTHR32063:SF13">
    <property type="entry name" value="MULTIDRUG EFFLUX PUMP SUBUNIT ACRB-RELATED"/>
    <property type="match status" value="1"/>
</dbReference>
<gene>
    <name evidence="10" type="primary">bepE_1</name>
    <name evidence="10" type="ORF">RTCCBAU85039_1530</name>
    <name evidence="11" type="ORF">SAMN05216228_100522</name>
</gene>
<dbReference type="InterPro" id="IPR027463">
    <property type="entry name" value="AcrB_DN_DC_subdom"/>
</dbReference>
<evidence type="ECO:0000256" key="9">
    <source>
        <dbReference type="RuleBase" id="RU364070"/>
    </source>
</evidence>
<evidence type="ECO:0000256" key="5">
    <source>
        <dbReference type="ARBA" id="ARBA00022519"/>
    </source>
</evidence>
<dbReference type="NCBIfam" id="NF000282">
    <property type="entry name" value="RND_permease_1"/>
    <property type="match status" value="1"/>
</dbReference>
<reference evidence="10" key="1">
    <citation type="submission" date="2016-10" db="EMBL/GenBank/DDBJ databases">
        <authorList>
            <person name="de Groot N.N."/>
        </authorList>
    </citation>
    <scope>NUCLEOTIDE SEQUENCE [LARGE SCALE GENOMIC DNA]</scope>
    <source>
        <strain evidence="10">CCBAU85039</strain>
    </source>
</reference>
<dbReference type="FunFam" id="3.30.70.1430:FF:000001">
    <property type="entry name" value="Efflux pump membrane transporter"/>
    <property type="match status" value="1"/>
</dbReference>
<dbReference type="Proteomes" id="UP000198939">
    <property type="component" value="Unassembled WGS sequence"/>
</dbReference>
<sequence>MISRFFIERPVLSNVLALVFVLIGAVALFQLPVAQYPNVVPPTVQVTTRYPGASAKTLVDTVALPIELQVNGVENMLYMQSTSASDGTYSLTVTFAIGTDPDQAQVLVQNRVAIAMPSLPQAVQVQGVTTQKKSTSILGFVSLTSPDSRYDSLFLSNYAVINLQNELARLSGVGNVSVFGTGQYAMRIWMDPDLLQARGLTPQDVVNTIQQQSQEVTAGQVGLPPVPSGQDFQYTLNISGRLNEVADFEGIIVKVDSDSGGRITRVRDIGRVELGAQTYSQSFLQNRRPATGIGIFQLPDANAIAVAESVRAKMAELSKSFPPGLEYSMPFDTTKFVKASIREVYVTLIEAGVLVLIVILLFLQDWRAMLVPATTVPVTIIGAFAAMAALGFTVNLSTLFAIVLAIGIVVDDAIVIVEGVSRHVEEGMPGRQAAEKAMDELLGPVIGITLVLMAVFIPAAFLPGLTGQLYRQFALVIAATALISAINAITLKPTQCALWLRPPVAPEKRNIFYRSFNRIYDAAENGYSRLVAGLVRNSAIAVLVGLALIGVAFWGLARLPTAFLPIEDQGYVLISAQLPDGASKERTDAVMLRVSEIAEATPGVDQVLTISGISVLDNNASLPNAGVAYVVLKDWNVRGKEKGQDLPSIYQHLNGALESVMQAKMLVLVPPAIQGIGNASGFTMQVLLKDGSFDFPLLQTLADTIVEHGNSQSSLQRLQTSFRADAPQLEVSVDRIKAETLGVTVGQVFSALSGYVGSSYVTQFNKFGRTFQVYVQADPNFRVRPDDIRNLKVKAGDGTMVPLGTVIDVTSVPGPSLISLYNLYPTATIVGGPASGFSSGQALDVMEQIADQTLPPGAGFEWTALSYQERAVGGQIYYVFGLAILLVYFVLAGQYESWILPFAVILAVPLALLGTVGALTALGVANNLYTQIGLILLIALSSKNAILIVEYAREKRTQGMEIAAAAVLAARLRFRPILMTSFAFILGVVPLVLATGAGANARRSIGISVFSGMIASTCLAVLLVPSFYVILQHFEEYRKRRAVAVPDAQT</sequence>
<feature type="transmembrane region" description="Helical" evidence="9">
    <location>
        <begin position="473"/>
        <end position="491"/>
    </location>
</feature>
<proteinExistence type="inferred from homology"/>
<comment type="subcellular location">
    <subcellularLocation>
        <location evidence="1 9">Cell inner membrane</location>
        <topology evidence="1 9">Multi-pass membrane protein</topology>
    </subcellularLocation>
</comment>
<keyword evidence="13" id="KW-1185">Reference proteome</keyword>
<dbReference type="Gene3D" id="1.20.1640.10">
    <property type="entry name" value="Multidrug efflux transporter AcrB transmembrane domain"/>
    <property type="match status" value="2"/>
</dbReference>
<keyword evidence="5 9" id="KW-0997">Cell inner membrane</keyword>
<dbReference type="EMBL" id="FOCV01000005">
    <property type="protein sequence ID" value="SEN50345.1"/>
    <property type="molecule type" value="Genomic_DNA"/>
</dbReference>
<dbReference type="AlphaFoldDB" id="A0A1H8H2I3"/>
<dbReference type="SUPFAM" id="SSF82693">
    <property type="entry name" value="Multidrug efflux transporter AcrB pore domain, PN1, PN2, PC1 and PC2 subdomains"/>
    <property type="match status" value="4"/>
</dbReference>
<dbReference type="EMBL" id="FNXB01000007">
    <property type="protein sequence ID" value="SEH63918.1"/>
    <property type="molecule type" value="Genomic_DNA"/>
</dbReference>
<feature type="transmembrane region" description="Helical" evidence="9">
    <location>
        <begin position="1005"/>
        <end position="1031"/>
    </location>
</feature>
<dbReference type="NCBIfam" id="TIGR00915">
    <property type="entry name" value="2A0602"/>
    <property type="match status" value="1"/>
</dbReference>
<dbReference type="Gene3D" id="3.30.2090.10">
    <property type="entry name" value="Multidrug efflux transporter AcrB TolC docking domain, DN and DC subdomains"/>
    <property type="match status" value="2"/>
</dbReference>
<keyword evidence="8 9" id="KW-0472">Membrane</keyword>
<accession>A0A1H8H2I3</accession>
<name>A0A1H8H2I3_9HYPH</name>
<dbReference type="SUPFAM" id="SSF82866">
    <property type="entry name" value="Multidrug efflux transporter AcrB transmembrane domain"/>
    <property type="match status" value="2"/>
</dbReference>
<organism evidence="10 12">
    <name type="scientific">Rhizobium tibeticum</name>
    <dbReference type="NCBI Taxonomy" id="501024"/>
    <lineage>
        <taxon>Bacteria</taxon>
        <taxon>Pseudomonadati</taxon>
        <taxon>Pseudomonadota</taxon>
        <taxon>Alphaproteobacteria</taxon>
        <taxon>Hyphomicrobiales</taxon>
        <taxon>Rhizobiaceae</taxon>
        <taxon>Rhizobium/Agrobacterium group</taxon>
        <taxon>Rhizobium</taxon>
    </lineage>
</organism>
<dbReference type="GO" id="GO:0009636">
    <property type="term" value="P:response to toxic substance"/>
    <property type="evidence" value="ECO:0007669"/>
    <property type="project" value="UniProtKB-ARBA"/>
</dbReference>
<dbReference type="InterPro" id="IPR001036">
    <property type="entry name" value="Acrflvin-R"/>
</dbReference>
<feature type="transmembrane region" description="Helical" evidence="9">
    <location>
        <begin position="928"/>
        <end position="949"/>
    </location>
</feature>
<evidence type="ECO:0000256" key="2">
    <source>
        <dbReference type="ARBA" id="ARBA00010942"/>
    </source>
</evidence>
<dbReference type="SUPFAM" id="SSF82714">
    <property type="entry name" value="Multidrug efflux transporter AcrB TolC docking domain, DN and DC subdomains"/>
    <property type="match status" value="2"/>
</dbReference>
<protein>
    <recommendedName>
        <fullName evidence="9">Efflux pump membrane transporter</fullName>
    </recommendedName>
</protein>
<evidence type="ECO:0000313" key="11">
    <source>
        <dbReference type="EMBL" id="SEN50345.1"/>
    </source>
</evidence>
<keyword evidence="3 9" id="KW-0813">Transport</keyword>
<evidence type="ECO:0000313" key="13">
    <source>
        <dbReference type="Proteomes" id="UP000198939"/>
    </source>
</evidence>
<evidence type="ECO:0000256" key="7">
    <source>
        <dbReference type="ARBA" id="ARBA00022989"/>
    </source>
</evidence>
<dbReference type="STRING" id="501024.RTCCBAU85039_1530"/>
<feature type="transmembrane region" description="Helical" evidence="9">
    <location>
        <begin position="344"/>
        <end position="363"/>
    </location>
</feature>
<feature type="transmembrane region" description="Helical" evidence="9">
    <location>
        <begin position="898"/>
        <end position="922"/>
    </location>
</feature>
<dbReference type="Gene3D" id="3.30.70.1320">
    <property type="entry name" value="Multidrug efflux transporter AcrB pore domain like"/>
    <property type="match status" value="1"/>
</dbReference>
<feature type="transmembrane region" description="Helical" evidence="9">
    <location>
        <begin position="12"/>
        <end position="33"/>
    </location>
</feature>
<evidence type="ECO:0000256" key="1">
    <source>
        <dbReference type="ARBA" id="ARBA00004429"/>
    </source>
</evidence>
<dbReference type="FunFam" id="1.20.1640.10:FF:000001">
    <property type="entry name" value="Efflux pump membrane transporter"/>
    <property type="match status" value="1"/>
</dbReference>